<feature type="compositionally biased region" description="Basic residues" evidence="1">
    <location>
        <begin position="1"/>
        <end position="12"/>
    </location>
</feature>
<dbReference type="Proteomes" id="UP001472677">
    <property type="component" value="Unassembled WGS sequence"/>
</dbReference>
<name>A0ABR2G347_9ROSI</name>
<reference evidence="2 3" key="1">
    <citation type="journal article" date="2024" name="G3 (Bethesda)">
        <title>Genome assembly of Hibiscus sabdariffa L. provides insights into metabolisms of medicinal natural products.</title>
        <authorList>
            <person name="Kim T."/>
        </authorList>
    </citation>
    <scope>NUCLEOTIDE SEQUENCE [LARGE SCALE GENOMIC DNA]</scope>
    <source>
        <strain evidence="2">TK-2024</strain>
        <tissue evidence="2">Old leaves</tissue>
    </source>
</reference>
<feature type="region of interest" description="Disordered" evidence="1">
    <location>
        <begin position="49"/>
        <end position="68"/>
    </location>
</feature>
<evidence type="ECO:0000313" key="2">
    <source>
        <dbReference type="EMBL" id="KAK8593303.1"/>
    </source>
</evidence>
<protein>
    <submittedName>
        <fullName evidence="2">Uncharacterized protein</fullName>
    </submittedName>
</protein>
<keyword evidence="3" id="KW-1185">Reference proteome</keyword>
<evidence type="ECO:0000256" key="1">
    <source>
        <dbReference type="SAM" id="MobiDB-lite"/>
    </source>
</evidence>
<comment type="caution">
    <text evidence="2">The sequence shown here is derived from an EMBL/GenBank/DDBJ whole genome shotgun (WGS) entry which is preliminary data.</text>
</comment>
<sequence length="108" mass="12446">MIVDTRKRRPKRDPRVSYGLRNGRENAYGSRFAILDEFDVEHLLRTMADTRRRRPKRDPRVSSGLRNGRDIAHGSRFAVLDEVDVEHLLGTMGMQQVILDLVTKKGDS</sequence>
<proteinExistence type="predicted"/>
<accession>A0ABR2G347</accession>
<dbReference type="EMBL" id="JBBPBM010000003">
    <property type="protein sequence ID" value="KAK8593303.1"/>
    <property type="molecule type" value="Genomic_DNA"/>
</dbReference>
<gene>
    <name evidence="2" type="ORF">V6N12_045386</name>
</gene>
<evidence type="ECO:0000313" key="3">
    <source>
        <dbReference type="Proteomes" id="UP001472677"/>
    </source>
</evidence>
<feature type="region of interest" description="Disordered" evidence="1">
    <location>
        <begin position="1"/>
        <end position="20"/>
    </location>
</feature>
<organism evidence="2 3">
    <name type="scientific">Hibiscus sabdariffa</name>
    <name type="common">roselle</name>
    <dbReference type="NCBI Taxonomy" id="183260"/>
    <lineage>
        <taxon>Eukaryota</taxon>
        <taxon>Viridiplantae</taxon>
        <taxon>Streptophyta</taxon>
        <taxon>Embryophyta</taxon>
        <taxon>Tracheophyta</taxon>
        <taxon>Spermatophyta</taxon>
        <taxon>Magnoliopsida</taxon>
        <taxon>eudicotyledons</taxon>
        <taxon>Gunneridae</taxon>
        <taxon>Pentapetalae</taxon>
        <taxon>rosids</taxon>
        <taxon>malvids</taxon>
        <taxon>Malvales</taxon>
        <taxon>Malvaceae</taxon>
        <taxon>Malvoideae</taxon>
        <taxon>Hibiscus</taxon>
    </lineage>
</organism>